<keyword evidence="2" id="KW-1185">Reference proteome</keyword>
<protein>
    <submittedName>
        <fullName evidence="1">Uncharacterized protein</fullName>
    </submittedName>
</protein>
<dbReference type="Proteomes" id="UP000478208">
    <property type="component" value="Unassembled WGS sequence"/>
</dbReference>
<name>A0A6L6UAU4_9FLAO</name>
<comment type="caution">
    <text evidence="1">The sequence shown here is derived from an EMBL/GenBank/DDBJ whole genome shotgun (WGS) entry which is preliminary data.</text>
</comment>
<organism evidence="1 2">
    <name type="scientific">Winogradskyella endarachnes</name>
    <dbReference type="NCBI Taxonomy" id="2681965"/>
    <lineage>
        <taxon>Bacteria</taxon>
        <taxon>Pseudomonadati</taxon>
        <taxon>Bacteroidota</taxon>
        <taxon>Flavobacteriia</taxon>
        <taxon>Flavobacteriales</taxon>
        <taxon>Flavobacteriaceae</taxon>
        <taxon>Winogradskyella</taxon>
    </lineage>
</organism>
<gene>
    <name evidence="1" type="ORF">GN138_09385</name>
</gene>
<dbReference type="EMBL" id="WOWS01000003">
    <property type="protein sequence ID" value="MUU78656.1"/>
    <property type="molecule type" value="Genomic_DNA"/>
</dbReference>
<evidence type="ECO:0000313" key="2">
    <source>
        <dbReference type="Proteomes" id="UP000478208"/>
    </source>
</evidence>
<evidence type="ECO:0000313" key="1">
    <source>
        <dbReference type="EMBL" id="MUU78656.1"/>
    </source>
</evidence>
<dbReference type="RefSeq" id="WP_157363544.1">
    <property type="nucleotide sequence ID" value="NZ_WOWS01000003.1"/>
</dbReference>
<accession>A0A6L6UAU4</accession>
<proteinExistence type="predicted"/>
<dbReference type="AlphaFoldDB" id="A0A6L6UAU4"/>
<sequence length="297" mass="34838">MEQLLKNAFKVQIEAKQGSNFEEFIDELFLLKYGAENYTPIRGTRDKGNDGTILTEKKILACYAPKKYNKSDFTFKVLGSDKKEGDFPKYVNNWKEQFCNWEMLVNHEVSPDQLSLIEELEGNTFIKGIKQILYIIENDFTNNQRRKLATFLGIGEYFRQDYILDIIQDLLDDSNRDDTIQFDKSDLTPPKEKIELNFNEEDWDGVNSEMILVMKDFITISNILSGYEDNEKDLIKRRIIEDYNKLGGDFKARLNSLTEGYTKQYSNLDDDGYRLNVRTILLYMFEQCLIGRKTNKE</sequence>
<reference evidence="1 2" key="1">
    <citation type="submission" date="2019-12" db="EMBL/GenBank/DDBJ databases">
        <authorList>
            <person name="Li J."/>
        </authorList>
    </citation>
    <scope>NUCLEOTIDE SEQUENCE [LARGE SCALE GENOMIC DNA]</scope>
    <source>
        <strain evidence="1 2">HL2-2</strain>
    </source>
</reference>